<dbReference type="CDD" id="cd07890">
    <property type="entry name" value="CYTH-like_AC_IV-like"/>
    <property type="match status" value="1"/>
</dbReference>
<dbReference type="Pfam" id="PF01928">
    <property type="entry name" value="CYTH"/>
    <property type="match status" value="1"/>
</dbReference>
<gene>
    <name evidence="2" type="primary">cyaB</name>
    <name evidence="2" type="ORF">NA736_06250</name>
</gene>
<dbReference type="SMART" id="SM01118">
    <property type="entry name" value="CYTH"/>
    <property type="match status" value="1"/>
</dbReference>
<dbReference type="InterPro" id="IPR033469">
    <property type="entry name" value="CYTH-like_dom_sf"/>
</dbReference>
<organism evidence="2 3">
    <name type="scientific">Proteus cibi</name>
    <dbReference type="NCBI Taxonomy" id="2050966"/>
    <lineage>
        <taxon>Bacteria</taxon>
        <taxon>Pseudomonadati</taxon>
        <taxon>Pseudomonadota</taxon>
        <taxon>Gammaproteobacteria</taxon>
        <taxon>Enterobacterales</taxon>
        <taxon>Morganellaceae</taxon>
        <taxon>Proteus</taxon>
    </lineage>
</organism>
<evidence type="ECO:0000259" key="1">
    <source>
        <dbReference type="PROSITE" id="PS51707"/>
    </source>
</evidence>
<reference evidence="2 3" key="1">
    <citation type="submission" date="2022-05" db="EMBL/GenBank/DDBJ databases">
        <title>Whole genome sequences of Escherichia coli of fish isolates collected from Assam, India.</title>
        <authorList>
            <person name="Sudha S."/>
            <person name="Muneeb K.H."/>
            <person name="Rakshit O."/>
            <person name="Mendem S.K."/>
            <person name="Raisen C."/>
            <person name="Holmes M.A."/>
            <person name="Shome B.R."/>
            <person name="Sivaraman G.K."/>
        </authorList>
    </citation>
    <scope>NUCLEOTIDE SEQUENCE [LARGE SCALE GENOMIC DNA]</scope>
    <source>
        <strain evidence="2 3">278</strain>
    </source>
</reference>
<keyword evidence="3" id="KW-1185">Reference proteome</keyword>
<proteinExistence type="predicted"/>
<sequence>MSEHFQGKFEAELKYHLQDPQKLINELKKAGATLFTPENKETDWYMEHNNTEFSAPTISLCIRKMQPAGINLLIVKGPDLSQCEAVRIENAEKTVSMFTTLGYHCILNYTKSREIYFLDEFHITIDKLDNLGSFAEFAIMTDDPNKLPLYADQLKQLATEFGFTEKNLEKNNYKTLMLNKLKSYPNLFSKHVYRDN</sequence>
<dbReference type="PANTHER" id="PTHR21028">
    <property type="entry name" value="SI:CH211-156B7.4"/>
    <property type="match status" value="1"/>
</dbReference>
<accession>A0ABU6EDR0</accession>
<dbReference type="EMBL" id="JAMZOO010000001">
    <property type="protein sequence ID" value="MEB6856631.1"/>
    <property type="molecule type" value="Genomic_DNA"/>
</dbReference>
<dbReference type="SUPFAM" id="SSF55154">
    <property type="entry name" value="CYTH-like phosphatases"/>
    <property type="match status" value="1"/>
</dbReference>
<dbReference type="PROSITE" id="PS51707">
    <property type="entry name" value="CYTH"/>
    <property type="match status" value="1"/>
</dbReference>
<protein>
    <submittedName>
        <fullName evidence="2">Class IV adenylate cyclase</fullName>
    </submittedName>
</protein>
<dbReference type="PANTHER" id="PTHR21028:SF2">
    <property type="entry name" value="CYTH DOMAIN-CONTAINING PROTEIN"/>
    <property type="match status" value="1"/>
</dbReference>
<feature type="domain" description="CYTH" evidence="1">
    <location>
        <begin position="8"/>
        <end position="179"/>
    </location>
</feature>
<dbReference type="Gene3D" id="2.40.320.10">
    <property type="entry name" value="Hypothetical Protein Pfu-838710-001"/>
    <property type="match status" value="1"/>
</dbReference>
<dbReference type="NCBIfam" id="TIGR00318">
    <property type="entry name" value="cyaB"/>
    <property type="match status" value="1"/>
</dbReference>
<name>A0ABU6EDR0_9GAMM</name>
<dbReference type="InterPro" id="IPR008173">
    <property type="entry name" value="Adenylyl_cyclase_CyaB"/>
</dbReference>
<evidence type="ECO:0000313" key="3">
    <source>
        <dbReference type="Proteomes" id="UP001332939"/>
    </source>
</evidence>
<dbReference type="InterPro" id="IPR023577">
    <property type="entry name" value="CYTH_domain"/>
</dbReference>
<evidence type="ECO:0000313" key="2">
    <source>
        <dbReference type="EMBL" id="MEB6856631.1"/>
    </source>
</evidence>
<dbReference type="RefSeq" id="WP_325931693.1">
    <property type="nucleotide sequence ID" value="NZ_JAMZOO010000001.1"/>
</dbReference>
<dbReference type="Proteomes" id="UP001332939">
    <property type="component" value="Unassembled WGS sequence"/>
</dbReference>
<comment type="caution">
    <text evidence="2">The sequence shown here is derived from an EMBL/GenBank/DDBJ whole genome shotgun (WGS) entry which is preliminary data.</text>
</comment>